<keyword evidence="5" id="KW-0539">Nucleus</keyword>
<dbReference type="Proteomes" id="UP000001072">
    <property type="component" value="Unassembled WGS sequence"/>
</dbReference>
<dbReference type="eggNOG" id="KOG3032">
    <property type="taxonomic scope" value="Eukaryota"/>
</dbReference>
<dbReference type="InParanoid" id="F4RIP7"/>
<comment type="subcellular location">
    <subcellularLocation>
        <location evidence="1">Nucleus</location>
    </subcellularLocation>
</comment>
<dbReference type="RefSeq" id="XP_007409128.1">
    <property type="nucleotide sequence ID" value="XM_007409066.1"/>
</dbReference>
<gene>
    <name evidence="7" type="ORF">MELLADRAFT_85439</name>
</gene>
<keyword evidence="3" id="KW-0863">Zinc-finger</keyword>
<dbReference type="AlphaFoldDB" id="F4RIP7"/>
<dbReference type="PANTHER" id="PTHR13278">
    <property type="entry name" value="ZINC FINGER PROTEIN 830"/>
    <property type="match status" value="1"/>
</dbReference>
<keyword evidence="8" id="KW-1185">Reference proteome</keyword>
<dbReference type="GO" id="GO:0005681">
    <property type="term" value="C:spliceosomal complex"/>
    <property type="evidence" value="ECO:0007669"/>
    <property type="project" value="InterPro"/>
</dbReference>
<dbReference type="GO" id="GO:0044773">
    <property type="term" value="P:mitotic DNA damage checkpoint signaling"/>
    <property type="evidence" value="ECO:0007669"/>
    <property type="project" value="TreeGrafter"/>
</dbReference>
<dbReference type="GeneID" id="18933847"/>
<evidence type="ECO:0000313" key="8">
    <source>
        <dbReference type="Proteomes" id="UP000001072"/>
    </source>
</evidence>
<proteinExistence type="predicted"/>
<feature type="region of interest" description="Disordered" evidence="6">
    <location>
        <begin position="193"/>
        <end position="230"/>
    </location>
</feature>
<dbReference type="KEGG" id="mlr:MELLADRAFT_85439"/>
<feature type="region of interest" description="Disordered" evidence="6">
    <location>
        <begin position="58"/>
        <end position="162"/>
    </location>
</feature>
<protein>
    <recommendedName>
        <fullName evidence="9">Coiled-coil domain-containing protein 16</fullName>
    </recommendedName>
</protein>
<feature type="compositionally biased region" description="Polar residues" evidence="6">
    <location>
        <begin position="59"/>
        <end position="75"/>
    </location>
</feature>
<accession>F4RIP7</accession>
<evidence type="ECO:0008006" key="9">
    <source>
        <dbReference type="Google" id="ProtNLM"/>
    </source>
</evidence>
<dbReference type="HOGENOM" id="CLU_041821_1_0_1"/>
<evidence type="ECO:0000256" key="5">
    <source>
        <dbReference type="ARBA" id="ARBA00023242"/>
    </source>
</evidence>
<dbReference type="GO" id="GO:0008270">
    <property type="term" value="F:zinc ion binding"/>
    <property type="evidence" value="ECO:0007669"/>
    <property type="project" value="UniProtKB-KW"/>
</dbReference>
<feature type="compositionally biased region" description="Acidic residues" evidence="6">
    <location>
        <begin position="112"/>
        <end position="123"/>
    </location>
</feature>
<dbReference type="GO" id="GO:0003676">
    <property type="term" value="F:nucleic acid binding"/>
    <property type="evidence" value="ECO:0007669"/>
    <property type="project" value="InterPro"/>
</dbReference>
<organism evidence="8">
    <name type="scientific">Melampsora larici-populina (strain 98AG31 / pathotype 3-4-7)</name>
    <name type="common">Poplar leaf rust fungus</name>
    <dbReference type="NCBI Taxonomy" id="747676"/>
    <lineage>
        <taxon>Eukaryota</taxon>
        <taxon>Fungi</taxon>
        <taxon>Dikarya</taxon>
        <taxon>Basidiomycota</taxon>
        <taxon>Pucciniomycotina</taxon>
        <taxon>Pucciniomycetes</taxon>
        <taxon>Pucciniales</taxon>
        <taxon>Melampsoraceae</taxon>
        <taxon>Melampsora</taxon>
    </lineage>
</organism>
<keyword evidence="4" id="KW-0862">Zinc</keyword>
<evidence type="ECO:0000256" key="4">
    <source>
        <dbReference type="ARBA" id="ARBA00022833"/>
    </source>
</evidence>
<dbReference type="PANTHER" id="PTHR13278:SF0">
    <property type="entry name" value="ZINC FINGER PROTEIN 830"/>
    <property type="match status" value="1"/>
</dbReference>
<dbReference type="OrthoDB" id="77607at2759"/>
<dbReference type="InterPro" id="IPR040050">
    <property type="entry name" value="ZNF830-like"/>
</dbReference>
<feature type="compositionally biased region" description="Basic and acidic residues" evidence="6">
    <location>
        <begin position="102"/>
        <end position="111"/>
    </location>
</feature>
<evidence type="ECO:0000256" key="2">
    <source>
        <dbReference type="ARBA" id="ARBA00022723"/>
    </source>
</evidence>
<feature type="compositionally biased region" description="Acidic residues" evidence="6">
    <location>
        <begin position="150"/>
        <end position="161"/>
    </location>
</feature>
<dbReference type="GO" id="GO:0033314">
    <property type="term" value="P:mitotic DNA replication checkpoint signaling"/>
    <property type="evidence" value="ECO:0007669"/>
    <property type="project" value="TreeGrafter"/>
</dbReference>
<evidence type="ECO:0000313" key="7">
    <source>
        <dbReference type="EMBL" id="EGG07796.1"/>
    </source>
</evidence>
<feature type="compositionally biased region" description="Acidic residues" evidence="6">
    <location>
        <begin position="216"/>
        <end position="227"/>
    </location>
</feature>
<evidence type="ECO:0000256" key="1">
    <source>
        <dbReference type="ARBA" id="ARBA00004123"/>
    </source>
</evidence>
<keyword evidence="2" id="KW-0479">Metal-binding</keyword>
<evidence type="ECO:0000256" key="6">
    <source>
        <dbReference type="SAM" id="MobiDB-lite"/>
    </source>
</evidence>
<reference evidence="8" key="1">
    <citation type="journal article" date="2011" name="Proc. Natl. Acad. Sci. U.S.A.">
        <title>Obligate biotrophy features unraveled by the genomic analysis of rust fungi.</title>
        <authorList>
            <person name="Duplessis S."/>
            <person name="Cuomo C.A."/>
            <person name="Lin Y.-C."/>
            <person name="Aerts A."/>
            <person name="Tisserant E."/>
            <person name="Veneault-Fourrey C."/>
            <person name="Joly D.L."/>
            <person name="Hacquard S."/>
            <person name="Amselem J."/>
            <person name="Cantarel B.L."/>
            <person name="Chiu R."/>
            <person name="Coutinho P.M."/>
            <person name="Feau N."/>
            <person name="Field M."/>
            <person name="Frey P."/>
            <person name="Gelhaye E."/>
            <person name="Goldberg J."/>
            <person name="Grabherr M.G."/>
            <person name="Kodira C.D."/>
            <person name="Kohler A."/>
            <person name="Kuees U."/>
            <person name="Lindquist E.A."/>
            <person name="Lucas S.M."/>
            <person name="Mago R."/>
            <person name="Mauceli E."/>
            <person name="Morin E."/>
            <person name="Murat C."/>
            <person name="Pangilinan J.L."/>
            <person name="Park R."/>
            <person name="Pearson M."/>
            <person name="Quesneville H."/>
            <person name="Rouhier N."/>
            <person name="Sakthikumar S."/>
            <person name="Salamov A.A."/>
            <person name="Schmutz J."/>
            <person name="Selles B."/>
            <person name="Shapiro H."/>
            <person name="Tanguay P."/>
            <person name="Tuskan G.A."/>
            <person name="Henrissat B."/>
            <person name="Van de Peer Y."/>
            <person name="Rouze P."/>
            <person name="Ellis J.G."/>
            <person name="Dodds P.N."/>
            <person name="Schein J.E."/>
            <person name="Zhong S."/>
            <person name="Hamelin R.C."/>
            <person name="Grigoriev I.V."/>
            <person name="Szabo L.J."/>
            <person name="Martin F."/>
        </authorList>
    </citation>
    <scope>NUCLEOTIDE SEQUENCE [LARGE SCALE GENOMIC DNA]</scope>
    <source>
        <strain evidence="8">98AG31 / pathotype 3-4-7</strain>
    </source>
</reference>
<sequence>MSSKALRSLMKERQLAKRIQHEYAKYDTIGKLTCTLCNGLAVKTEALWPSHLTSKQHRLSLQNQKSSLQVNSASSAKRKSEVPTSDQDVSENTEGSTSNSLRETKRTRFDDTLPEEEAEEVDETPTSNLPSGFFDDESQRPPPRSKSPDETDPDPIQEDPEWAAFEASLATKEEPEDQSSVFTKASIFVEPVPYNENGIPENEHQVNNTDLSEQVKEEEEVEEEEDPIEKKIREEKEEIMERIQN</sequence>
<feature type="compositionally biased region" description="Polar residues" evidence="6">
    <location>
        <begin position="82"/>
        <end position="101"/>
    </location>
</feature>
<evidence type="ECO:0000256" key="3">
    <source>
        <dbReference type="ARBA" id="ARBA00022771"/>
    </source>
</evidence>
<dbReference type="STRING" id="747676.F4RIP7"/>
<dbReference type="GO" id="GO:0033260">
    <property type="term" value="P:nuclear DNA replication"/>
    <property type="evidence" value="ECO:0007669"/>
    <property type="project" value="TreeGrafter"/>
</dbReference>
<name>F4RIP7_MELLP</name>
<dbReference type="VEuPathDB" id="FungiDB:MELLADRAFT_85439"/>
<dbReference type="EMBL" id="GL883103">
    <property type="protein sequence ID" value="EGG07796.1"/>
    <property type="molecule type" value="Genomic_DNA"/>
</dbReference>